<reference evidence="3" key="2">
    <citation type="submission" date="2025-09" db="UniProtKB">
        <authorList>
            <consortium name="Ensembl"/>
        </authorList>
    </citation>
    <scope>IDENTIFICATION</scope>
</reference>
<accession>A0A8C5TIM2</accession>
<feature type="region of interest" description="Disordered" evidence="1">
    <location>
        <begin position="63"/>
        <end position="85"/>
    </location>
</feature>
<keyword evidence="2" id="KW-1133">Transmembrane helix</keyword>
<dbReference type="AlphaFoldDB" id="A0A8C5TIM2"/>
<dbReference type="Ensembl" id="ENSMCST00000008413.1">
    <property type="protein sequence ID" value="ENSMCSP00000008216.1"/>
    <property type="gene ID" value="ENSMCSG00000005865.1"/>
</dbReference>
<feature type="transmembrane region" description="Helical" evidence="2">
    <location>
        <begin position="12"/>
        <end position="33"/>
    </location>
</feature>
<sequence length="85" mass="8955">PVLVTYTIRNGGLIFAAVAFVRALISFKCLVCWTPRSVPALLGPPVPGGEAQAAHSFRVGTAAPGGAGNFHPRNVPAERSWRETT</sequence>
<keyword evidence="2" id="KW-0472">Membrane</keyword>
<evidence type="ECO:0000256" key="1">
    <source>
        <dbReference type="SAM" id="MobiDB-lite"/>
    </source>
</evidence>
<evidence type="ECO:0000256" key="2">
    <source>
        <dbReference type="SAM" id="Phobius"/>
    </source>
</evidence>
<keyword evidence="2" id="KW-0812">Transmembrane</keyword>
<keyword evidence="4" id="KW-1185">Reference proteome</keyword>
<name>A0A8C5TIM2_9PASS</name>
<dbReference type="Proteomes" id="UP000694560">
    <property type="component" value="Unplaced"/>
</dbReference>
<protein>
    <submittedName>
        <fullName evidence="3">Uncharacterized protein</fullName>
    </submittedName>
</protein>
<reference evidence="3" key="1">
    <citation type="submission" date="2025-08" db="UniProtKB">
        <authorList>
            <consortium name="Ensembl"/>
        </authorList>
    </citation>
    <scope>IDENTIFICATION</scope>
</reference>
<evidence type="ECO:0000313" key="3">
    <source>
        <dbReference type="Ensembl" id="ENSMCSP00000008216.1"/>
    </source>
</evidence>
<proteinExistence type="predicted"/>
<evidence type="ECO:0000313" key="4">
    <source>
        <dbReference type="Proteomes" id="UP000694560"/>
    </source>
</evidence>
<organism evidence="3 4">
    <name type="scientific">Malurus cyaneus samueli</name>
    <dbReference type="NCBI Taxonomy" id="2593467"/>
    <lineage>
        <taxon>Eukaryota</taxon>
        <taxon>Metazoa</taxon>
        <taxon>Chordata</taxon>
        <taxon>Craniata</taxon>
        <taxon>Vertebrata</taxon>
        <taxon>Euteleostomi</taxon>
        <taxon>Archelosauria</taxon>
        <taxon>Archosauria</taxon>
        <taxon>Dinosauria</taxon>
        <taxon>Saurischia</taxon>
        <taxon>Theropoda</taxon>
        <taxon>Coelurosauria</taxon>
        <taxon>Aves</taxon>
        <taxon>Neognathae</taxon>
        <taxon>Neoaves</taxon>
        <taxon>Telluraves</taxon>
        <taxon>Australaves</taxon>
        <taxon>Passeriformes</taxon>
        <taxon>Meliphagoidea</taxon>
        <taxon>Maluridae</taxon>
        <taxon>Malurus</taxon>
    </lineage>
</organism>